<proteinExistence type="predicted"/>
<protein>
    <submittedName>
        <fullName evidence="1">Uncharacterized protein</fullName>
    </submittedName>
</protein>
<reference evidence="1 2" key="1">
    <citation type="submission" date="2021-10" db="EMBL/GenBank/DDBJ databases">
        <title>Anaerobic single-cell dispensing facilitates the cultivation of human gut bacteria.</title>
        <authorList>
            <person name="Afrizal A."/>
        </authorList>
    </citation>
    <scope>NUCLEOTIDE SEQUENCE [LARGE SCALE GENOMIC DNA]</scope>
    <source>
        <strain evidence="1 2">CLA-AA-H232</strain>
    </source>
</reference>
<accession>A0AAE3E0A5</accession>
<comment type="caution">
    <text evidence="1">The sequence shown here is derived from an EMBL/GenBank/DDBJ whole genome shotgun (WGS) entry which is preliminary data.</text>
</comment>
<name>A0AAE3E0A5_9FIRM</name>
<evidence type="ECO:0000313" key="2">
    <source>
        <dbReference type="Proteomes" id="UP001198242"/>
    </source>
</evidence>
<gene>
    <name evidence="1" type="ORF">LKE05_12985</name>
</gene>
<sequence length="88" mass="9819">MQKIRIIVEAEIDEKTMQDCGCNTTDILNGLLICDSYEADGFIITTSIRGCDNTSDFFLKNGIIKKAKLLNGNVSKENAEKDKENEND</sequence>
<dbReference type="Proteomes" id="UP001198242">
    <property type="component" value="Unassembled WGS sequence"/>
</dbReference>
<dbReference type="AlphaFoldDB" id="A0AAE3E0A5"/>
<dbReference type="RefSeq" id="WP_308457125.1">
    <property type="nucleotide sequence ID" value="NZ_JAJEQM010000023.1"/>
</dbReference>
<dbReference type="EMBL" id="JAJEQM010000023">
    <property type="protein sequence ID" value="MCC2211696.1"/>
    <property type="molecule type" value="Genomic_DNA"/>
</dbReference>
<keyword evidence="2" id="KW-1185">Reference proteome</keyword>
<evidence type="ECO:0000313" key="1">
    <source>
        <dbReference type="EMBL" id="MCC2211696.1"/>
    </source>
</evidence>
<organism evidence="1 2">
    <name type="scientific">Hominilimicola fabiformis</name>
    <dbReference type="NCBI Taxonomy" id="2885356"/>
    <lineage>
        <taxon>Bacteria</taxon>
        <taxon>Bacillati</taxon>
        <taxon>Bacillota</taxon>
        <taxon>Clostridia</taxon>
        <taxon>Eubacteriales</taxon>
        <taxon>Oscillospiraceae</taxon>
        <taxon>Hominilimicola</taxon>
    </lineage>
</organism>